<dbReference type="InterPro" id="IPR011009">
    <property type="entry name" value="Kinase-like_dom_sf"/>
</dbReference>
<accession>A0A0C3ARC1</accession>
<dbReference type="PANTHER" id="PTHR44329">
    <property type="entry name" value="SERINE/THREONINE-PROTEIN KINASE TNNI3K-RELATED"/>
    <property type="match status" value="1"/>
</dbReference>
<dbReference type="SUPFAM" id="SSF56112">
    <property type="entry name" value="Protein kinase-like (PK-like)"/>
    <property type="match status" value="1"/>
</dbReference>
<dbReference type="Gene3D" id="1.10.510.10">
    <property type="entry name" value="Transferase(Phosphotransferase) domain 1"/>
    <property type="match status" value="1"/>
</dbReference>
<organism evidence="2 3">
    <name type="scientific">Piloderma croceum (strain F 1598)</name>
    <dbReference type="NCBI Taxonomy" id="765440"/>
    <lineage>
        <taxon>Eukaryota</taxon>
        <taxon>Fungi</taxon>
        <taxon>Dikarya</taxon>
        <taxon>Basidiomycota</taxon>
        <taxon>Agaricomycotina</taxon>
        <taxon>Agaricomycetes</taxon>
        <taxon>Agaricomycetidae</taxon>
        <taxon>Atheliales</taxon>
        <taxon>Atheliaceae</taxon>
        <taxon>Piloderma</taxon>
    </lineage>
</organism>
<dbReference type="OrthoDB" id="122279at2759"/>
<evidence type="ECO:0000313" key="3">
    <source>
        <dbReference type="Proteomes" id="UP000054166"/>
    </source>
</evidence>
<reference evidence="3" key="2">
    <citation type="submission" date="2015-01" db="EMBL/GenBank/DDBJ databases">
        <title>Evolutionary Origins and Diversification of the Mycorrhizal Mutualists.</title>
        <authorList>
            <consortium name="DOE Joint Genome Institute"/>
            <consortium name="Mycorrhizal Genomics Consortium"/>
            <person name="Kohler A."/>
            <person name="Kuo A."/>
            <person name="Nagy L.G."/>
            <person name="Floudas D."/>
            <person name="Copeland A."/>
            <person name="Barry K.W."/>
            <person name="Cichocki N."/>
            <person name="Veneault-Fourrey C."/>
            <person name="LaButti K."/>
            <person name="Lindquist E.A."/>
            <person name="Lipzen A."/>
            <person name="Lundell T."/>
            <person name="Morin E."/>
            <person name="Murat C."/>
            <person name="Riley R."/>
            <person name="Ohm R."/>
            <person name="Sun H."/>
            <person name="Tunlid A."/>
            <person name="Henrissat B."/>
            <person name="Grigoriev I.V."/>
            <person name="Hibbett D.S."/>
            <person name="Martin F."/>
        </authorList>
    </citation>
    <scope>NUCLEOTIDE SEQUENCE [LARGE SCALE GENOMIC DNA]</scope>
    <source>
        <strain evidence="3">F 1598</strain>
    </source>
</reference>
<dbReference type="STRING" id="765440.A0A0C3ARC1"/>
<dbReference type="SMART" id="SM00220">
    <property type="entry name" value="S_TKc"/>
    <property type="match status" value="1"/>
</dbReference>
<dbReference type="HOGENOM" id="CLU_000288_7_18_1"/>
<dbReference type="Proteomes" id="UP000054166">
    <property type="component" value="Unassembled WGS sequence"/>
</dbReference>
<dbReference type="InterPro" id="IPR000719">
    <property type="entry name" value="Prot_kinase_dom"/>
</dbReference>
<feature type="domain" description="Protein kinase" evidence="1">
    <location>
        <begin position="83"/>
        <end position="358"/>
    </location>
</feature>
<evidence type="ECO:0000313" key="2">
    <source>
        <dbReference type="EMBL" id="KIM76488.1"/>
    </source>
</evidence>
<proteinExistence type="predicted"/>
<dbReference type="InterPro" id="IPR008271">
    <property type="entry name" value="Ser/Thr_kinase_AS"/>
</dbReference>
<dbReference type="GO" id="GO:0004674">
    <property type="term" value="F:protein serine/threonine kinase activity"/>
    <property type="evidence" value="ECO:0007669"/>
    <property type="project" value="TreeGrafter"/>
</dbReference>
<dbReference type="EMBL" id="KN833034">
    <property type="protein sequence ID" value="KIM76488.1"/>
    <property type="molecule type" value="Genomic_DNA"/>
</dbReference>
<dbReference type="InterPro" id="IPR051681">
    <property type="entry name" value="Ser/Thr_Kinases-Pseudokinases"/>
</dbReference>
<gene>
    <name evidence="2" type="ORF">PILCRDRAFT_77738</name>
</gene>
<dbReference type="GO" id="GO:0005524">
    <property type="term" value="F:ATP binding"/>
    <property type="evidence" value="ECO:0007669"/>
    <property type="project" value="InterPro"/>
</dbReference>
<evidence type="ECO:0000259" key="1">
    <source>
        <dbReference type="PROSITE" id="PS50011"/>
    </source>
</evidence>
<dbReference type="InterPro" id="IPR001245">
    <property type="entry name" value="Ser-Thr/Tyr_kinase_cat_dom"/>
</dbReference>
<dbReference type="PROSITE" id="PS50011">
    <property type="entry name" value="PROTEIN_KINASE_DOM"/>
    <property type="match status" value="1"/>
</dbReference>
<dbReference type="AlphaFoldDB" id="A0A0C3ARC1"/>
<dbReference type="Pfam" id="PF07714">
    <property type="entry name" value="PK_Tyr_Ser-Thr"/>
    <property type="match status" value="1"/>
</dbReference>
<dbReference type="InParanoid" id="A0A0C3ARC1"/>
<name>A0A0C3ARC1_PILCF</name>
<reference evidence="2 3" key="1">
    <citation type="submission" date="2014-04" db="EMBL/GenBank/DDBJ databases">
        <authorList>
            <consortium name="DOE Joint Genome Institute"/>
            <person name="Kuo A."/>
            <person name="Tarkka M."/>
            <person name="Buscot F."/>
            <person name="Kohler A."/>
            <person name="Nagy L.G."/>
            <person name="Floudas D."/>
            <person name="Copeland A."/>
            <person name="Barry K.W."/>
            <person name="Cichocki N."/>
            <person name="Veneault-Fourrey C."/>
            <person name="LaButti K."/>
            <person name="Lindquist E.A."/>
            <person name="Lipzen A."/>
            <person name="Lundell T."/>
            <person name="Morin E."/>
            <person name="Murat C."/>
            <person name="Sun H."/>
            <person name="Tunlid A."/>
            <person name="Henrissat B."/>
            <person name="Grigoriev I.V."/>
            <person name="Hibbett D.S."/>
            <person name="Martin F."/>
            <person name="Nordberg H.P."/>
            <person name="Cantor M.N."/>
            <person name="Hua S.X."/>
        </authorList>
    </citation>
    <scope>NUCLEOTIDE SEQUENCE [LARGE SCALE GENOMIC DNA]</scope>
    <source>
        <strain evidence="2 3">F 1598</strain>
    </source>
</reference>
<protein>
    <recommendedName>
        <fullName evidence="1">Protein kinase domain-containing protein</fullName>
    </recommendedName>
</protein>
<keyword evidence="3" id="KW-1185">Reference proteome</keyword>
<sequence length="400" mass="44769">MVNNSAKYKQVLSRRGSSAQALLNLLQAVCLDSCPACVTHSNFQQRLNFPIDAAYKLRHIETLIRLSRASGLYPECLVLKGINIEGNAVAGGTFGDIYKGHLGDQTIAVKVLRAFTASDRDHLLKEFSSEAVIWRQLSHPNVLPFYGVRRMDGENPPRVCLACPWMENGNLIRFLTNFPNTDGVLLYLDVAQGLEYLHSQNIVHGDLKGLNILVSPSRRACIADFGVATVMHSTTTTNSNLTANRVKGTLRWQAPELLPDLLGNSFTEPRNTKATDVYAFAVVGYEIFSGTYPFHDIRNDFQVMFAVKQHRRPPRPSHDLSQIRGLTDEIWALINNCWSAEPSERLSAGQIVDRLQALPNRPPDQRPLDSSFSSLVFRNQIEQPFFNLAVSFENVDMIQS</sequence>
<dbReference type="PROSITE" id="PS00108">
    <property type="entry name" value="PROTEIN_KINASE_ST"/>
    <property type="match status" value="1"/>
</dbReference>